<dbReference type="PANTHER" id="PTHR15970:SF2">
    <property type="entry name" value="ELL-ASSOCIATED FACTOR EAF"/>
    <property type="match status" value="1"/>
</dbReference>
<proteinExistence type="inferred from homology"/>
<feature type="domain" description="Transcription elongation factor Eaf N-terminal" evidence="9">
    <location>
        <begin position="13"/>
        <end position="122"/>
    </location>
</feature>
<dbReference type="PANTHER" id="PTHR15970">
    <property type="entry name" value="ELL-ASSOCIATED FACTOR EAF"/>
    <property type="match status" value="1"/>
</dbReference>
<dbReference type="GO" id="GO:0006368">
    <property type="term" value="P:transcription elongation by RNA polymerase II"/>
    <property type="evidence" value="ECO:0007669"/>
    <property type="project" value="InterPro"/>
</dbReference>
<evidence type="ECO:0000256" key="4">
    <source>
        <dbReference type="ARBA" id="ARBA00023015"/>
    </source>
</evidence>
<evidence type="ECO:0000256" key="6">
    <source>
        <dbReference type="ARBA" id="ARBA00023163"/>
    </source>
</evidence>
<keyword evidence="4" id="KW-0805">Transcription regulation</keyword>
<dbReference type="InterPro" id="IPR019194">
    <property type="entry name" value="Tscrpt_elong_fac_Eaf_N"/>
</dbReference>
<dbReference type="AlphaFoldDB" id="A0AAV0V0Q6"/>
<accession>A0AAV0V0Q6</accession>
<evidence type="ECO:0000256" key="5">
    <source>
        <dbReference type="ARBA" id="ARBA00023159"/>
    </source>
</evidence>
<name>A0AAV0V0Q6_9STRA</name>
<feature type="region of interest" description="Disordered" evidence="8">
    <location>
        <begin position="166"/>
        <end position="211"/>
    </location>
</feature>
<evidence type="ECO:0000256" key="8">
    <source>
        <dbReference type="SAM" id="MobiDB-lite"/>
    </source>
</evidence>
<keyword evidence="11" id="KW-1185">Reference proteome</keyword>
<evidence type="ECO:0000313" key="10">
    <source>
        <dbReference type="EMBL" id="CAI5742272.1"/>
    </source>
</evidence>
<feature type="compositionally biased region" description="Polar residues" evidence="8">
    <location>
        <begin position="201"/>
        <end position="211"/>
    </location>
</feature>
<dbReference type="InterPro" id="IPR027093">
    <property type="entry name" value="EAF_fam"/>
</dbReference>
<dbReference type="EMBL" id="CANTFM010001689">
    <property type="protein sequence ID" value="CAI5742272.1"/>
    <property type="molecule type" value="Genomic_DNA"/>
</dbReference>
<evidence type="ECO:0000256" key="3">
    <source>
        <dbReference type="ARBA" id="ARBA00022553"/>
    </source>
</evidence>
<comment type="caution">
    <text evidence="10">The sequence shown here is derived from an EMBL/GenBank/DDBJ whole genome shotgun (WGS) entry which is preliminary data.</text>
</comment>
<sequence>MDQPPIPLDEHEYPVILGTSLIETDDNDDRLNEQQRDNVLASFGYEFLPASVDKSTPGLVSVDDSSGVQVLMGSSTGAAGGVCFKGKLVEHKETDCLLIFNGKGFRLERCLFSCMQLRHVRAHTPRRRVKNQPVQASNSSATAALVASKETSISVASVTGGVKKRPVRSLRRAGGKVNAPEIAKRQRGRPKGSTKAAIAAKQTQLKANNAT</sequence>
<dbReference type="GO" id="GO:0032783">
    <property type="term" value="C:super elongation complex"/>
    <property type="evidence" value="ECO:0007669"/>
    <property type="project" value="InterPro"/>
</dbReference>
<dbReference type="Proteomes" id="UP001162029">
    <property type="component" value="Unassembled WGS sequence"/>
</dbReference>
<organism evidence="10 11">
    <name type="scientific">Peronospora destructor</name>
    <dbReference type="NCBI Taxonomy" id="86335"/>
    <lineage>
        <taxon>Eukaryota</taxon>
        <taxon>Sar</taxon>
        <taxon>Stramenopiles</taxon>
        <taxon>Oomycota</taxon>
        <taxon>Peronosporomycetes</taxon>
        <taxon>Peronosporales</taxon>
        <taxon>Peronosporaceae</taxon>
        <taxon>Peronospora</taxon>
    </lineage>
</organism>
<keyword evidence="6" id="KW-0804">Transcription</keyword>
<evidence type="ECO:0000313" key="11">
    <source>
        <dbReference type="Proteomes" id="UP001162029"/>
    </source>
</evidence>
<comment type="similarity">
    <text evidence="2">Belongs to the EAF family.</text>
</comment>
<comment type="subcellular location">
    <subcellularLocation>
        <location evidence="1">Nucleus</location>
    </subcellularLocation>
</comment>
<evidence type="ECO:0000256" key="7">
    <source>
        <dbReference type="ARBA" id="ARBA00023242"/>
    </source>
</evidence>
<protein>
    <recommendedName>
        <fullName evidence="9">Transcription elongation factor Eaf N-terminal domain-containing protein</fullName>
    </recommendedName>
</protein>
<gene>
    <name evidence="10" type="ORF">PDE001_LOCUS8186</name>
</gene>
<dbReference type="Pfam" id="PF09816">
    <property type="entry name" value="EAF"/>
    <property type="match status" value="1"/>
</dbReference>
<keyword evidence="7" id="KW-0539">Nucleus</keyword>
<evidence type="ECO:0000259" key="9">
    <source>
        <dbReference type="Pfam" id="PF09816"/>
    </source>
</evidence>
<reference evidence="10" key="1">
    <citation type="submission" date="2022-12" db="EMBL/GenBank/DDBJ databases">
        <authorList>
            <person name="Webb A."/>
        </authorList>
    </citation>
    <scope>NUCLEOTIDE SEQUENCE</scope>
    <source>
        <strain evidence="10">Pd1</strain>
    </source>
</reference>
<evidence type="ECO:0000256" key="1">
    <source>
        <dbReference type="ARBA" id="ARBA00004123"/>
    </source>
</evidence>
<dbReference type="GO" id="GO:0003711">
    <property type="term" value="F:transcription elongation factor activity"/>
    <property type="evidence" value="ECO:0007669"/>
    <property type="project" value="TreeGrafter"/>
</dbReference>
<evidence type="ECO:0000256" key="2">
    <source>
        <dbReference type="ARBA" id="ARBA00007798"/>
    </source>
</evidence>
<keyword evidence="3" id="KW-0597">Phosphoprotein</keyword>
<keyword evidence="5" id="KW-0010">Activator</keyword>